<comment type="caution">
    <text evidence="4">The sequence shown here is derived from an EMBL/GenBank/DDBJ whole genome shotgun (WGS) entry which is preliminary data.</text>
</comment>
<dbReference type="VEuPathDB" id="FungiDB:FUN_011957"/>
<feature type="region of interest" description="Disordered" evidence="2">
    <location>
        <begin position="605"/>
        <end position="665"/>
    </location>
</feature>
<dbReference type="VEuPathDB" id="FungiDB:RhiirFUN_001821"/>
<keyword evidence="1" id="KW-0175">Coiled coil</keyword>
<feature type="compositionally biased region" description="Basic residues" evidence="2">
    <location>
        <begin position="1949"/>
        <end position="1958"/>
    </location>
</feature>
<feature type="region of interest" description="Disordered" evidence="2">
    <location>
        <begin position="1"/>
        <end position="91"/>
    </location>
</feature>
<dbReference type="InterPro" id="IPR036397">
    <property type="entry name" value="RNaseH_sf"/>
</dbReference>
<dbReference type="VEuPathDB" id="FungiDB:RhiirA1_445174"/>
<reference evidence="4 5" key="2">
    <citation type="submission" date="2017-10" db="EMBL/GenBank/DDBJ databases">
        <title>Genome analyses suggest a sexual origin of heterokaryosis in a supposedly ancient asexual fungus.</title>
        <authorList>
            <person name="Corradi N."/>
            <person name="Sedzielewska K."/>
            <person name="Noel J."/>
            <person name="Charron P."/>
            <person name="Farinelli L."/>
            <person name="Marton T."/>
            <person name="Kruger M."/>
            <person name="Pelin A."/>
            <person name="Brachmann A."/>
            <person name="Corradi N."/>
        </authorList>
    </citation>
    <scope>NUCLEOTIDE SEQUENCE [LARGE SCALE GENOMIC DNA]</scope>
    <source>
        <strain evidence="4 5">A1</strain>
    </source>
</reference>
<feature type="compositionally biased region" description="Polar residues" evidence="2">
    <location>
        <begin position="620"/>
        <end position="644"/>
    </location>
</feature>
<dbReference type="EMBL" id="LLXH01001225">
    <property type="protein sequence ID" value="PKC59969.1"/>
    <property type="molecule type" value="Genomic_DNA"/>
</dbReference>
<evidence type="ECO:0000256" key="2">
    <source>
        <dbReference type="SAM" id="MobiDB-lite"/>
    </source>
</evidence>
<feature type="compositionally biased region" description="Basic and acidic residues" evidence="2">
    <location>
        <begin position="35"/>
        <end position="51"/>
    </location>
</feature>
<feature type="compositionally biased region" description="Polar residues" evidence="2">
    <location>
        <begin position="52"/>
        <end position="61"/>
    </location>
</feature>
<evidence type="ECO:0000313" key="4">
    <source>
        <dbReference type="EMBL" id="PKC59969.1"/>
    </source>
</evidence>
<dbReference type="InterPro" id="IPR002156">
    <property type="entry name" value="RNaseH_domain"/>
</dbReference>
<dbReference type="GO" id="GO:0003676">
    <property type="term" value="F:nucleic acid binding"/>
    <property type="evidence" value="ECO:0007669"/>
    <property type="project" value="InterPro"/>
</dbReference>
<dbReference type="PROSITE" id="PS50879">
    <property type="entry name" value="RNASE_H_1"/>
    <property type="match status" value="1"/>
</dbReference>
<feature type="compositionally biased region" description="Polar residues" evidence="2">
    <location>
        <begin position="1"/>
        <end position="19"/>
    </location>
</feature>
<evidence type="ECO:0000259" key="3">
    <source>
        <dbReference type="PROSITE" id="PS50879"/>
    </source>
</evidence>
<reference evidence="4 5" key="1">
    <citation type="submission" date="2017-10" db="EMBL/GenBank/DDBJ databases">
        <title>Extensive intraspecific genome diversity in a model arbuscular mycorrhizal fungus.</title>
        <authorList>
            <person name="Chen E.C.H."/>
            <person name="Morin E."/>
            <person name="Baudet D."/>
            <person name="Noel J."/>
            <person name="Ndikumana S."/>
            <person name="Charron P."/>
            <person name="St-Onge C."/>
            <person name="Giorgi J."/>
            <person name="Grigoriev I.V."/>
            <person name="Roux C."/>
            <person name="Martin F.M."/>
            <person name="Corradi N."/>
        </authorList>
    </citation>
    <scope>NUCLEOTIDE SEQUENCE [LARGE SCALE GENOMIC DNA]</scope>
    <source>
        <strain evidence="4 5">A1</strain>
    </source>
</reference>
<dbReference type="VEuPathDB" id="FungiDB:FUN_016153"/>
<sequence length="2028" mass="234852">MTSSQPAAPPQTAHNTLTDATMEEASPSSPTHALSHSEIELTSRDSQEQDVHTQTPITDKLTNMDVDPIDTNTDKGKSPETQPATQTNTPNPLQITVLTDIFAQTPQVSNKAHKGFIPRDSFPPKLSNNEIINLIKTSFIKDSNAFRFDVNTTSTYRYFTIHFRTRDSLDQYIANSPDNLKHVKIYELTNEAINTLIEQKFSNLDQAVIKIMDIPYHYDTSMLIKHLAAKTGSNIIEHKEIKKPPRKIPNRNNRGRPIFIKPAYKQLIVQFDKQTAYDYFMKENYWSLEIENFVVRILPGNTEDPEYKIRTSNYFKITGLPLNTTAKDIEPLIKHVYGRTCTFTQTTKYSTMKNAYIYVSPNNYPANASNGASSLFEGYNLHVLPGHLSLKTCNICGSPLHETNNCDDKNFDTDQNNRKIFKKRFIKRNEEKITINDNHKARFNHVITLNANKKSPSTSHDPKPNQTSPHNYNNKKNQQPGSSLYPRQTRQLYNNHNNYGDNNKDTKYDHSYIAPHLDNSQRLDINRSEQRITQLERQVESLLNSVKTLKEGKSLVDSTLADIHHNHNLMSSSLNNITTRLDKYDTIIQHLTTNINLLSQEKITQHKERSAKTPKRPSLYDQSSYRATKNRYNLRGNKQGNSSAEDSEQHHLATDDDTDAPDDAAMSDGAVFEGIIDEVSNATSSEPKFSVKSYNPLNLLPQFNATRLHQHTKIDRDHNKTTYFTLSLPTLNNDNTIHNIHLYTDDKGNTKGSGVSMIITDQLQKHIIKTNTFYGRILTVDLCFKGNHYIKFVCCYLPANASDDKDLIIKCYKEIENILIKAKHDHFECIVLGDFNISFDKFKKANHYPIWRREIKTILKNFDLKDLLKSFHDHPSPTHTTKRDEGPDIQSRIDYIFTSLNIFHHSFYAYTHHISEDFFTTDHQALSCYLTQDYFKKKFNSSRKSLEKSLTYKPNTDSKIHFKYHLMTTESWSNYKVTNGIIYRQHINNNKPILPITTPEQQIELYWSNIKDIIIQTKEKCIPYSSYKKYTKQERPLSLRQNNNKILLLRMILRKFSNIKLNRLQGDMNKWKDYWNTWNNSRKQISVIDVHFNAKRTIWLPYTLTPDNISNVKKDLQSLLRISIVLHKQEEDAWTLKNINKYVNDRNNNLIHNQKRMINSILDRKPQKITLDRLYYYDHETNQFQFTNNPHIIAEQSNLHFQRLGKDLNDINNVKEYKTIQDLPLYWRSTYEPINNRDDSLSTNDLQSLRKKRIMFMDQLTSLDGYFLSTWKDVKKQNPKANFKGPTPKWFQNLEQFNILVNDSSRRLLRDLMVSPPARFDSISPSIRKAYKYRPKNEWTISWDVVHQCELYGRTIEQQNDLYGTSLTYRTHYLPEVYADTRTNLTPKKITPILRPCTGQCGHSVPFSGDLRPKCVIVSLTSHLILFNVHAKTFIPNKPFIKLDKSFIFPVTPLHTLRTQAFTYNKHRLIVPNVLPPTIPILSSLDSYLEENSLLFTNNSINLNLNISSSLFIKNIFVGNRDLIIQLLEIAKQFLIRKKFIFYTDGSFSPIDVNSSTQTQMGFAWIEITDATPDSGPPPPSYKGALSFNPSSTKAEVYALLTAIIAVPDESELDIFTDSLNVIHTFHAVTNKLTSIRRKLKCNNHLAWRLIDTLIVKKSLIVHLHKVKAHSNDFWNDMADSLANAARQLAPYEINPTTLPGSLMTPIWASIAPIDRDIRKFCHNLTDTYTFSQFLGNSSLSPIFDRFPLSSIHWPLTRAWLQFNHTSDVCSSTKSSHNAFKIKALNHILPCGDVLTKHYPDLYPGNHIPCPVCNNHQDTNEHLGICSKLLPVINNTLLEHRVILQHLLEKHTSSNPILIKQSIDRFDLLLPLSESNSSTHPIYLIIHQLVSQDFYNLVRSFTFNEKLTRLIIWEFLTSFHVRIYQQIWPKHCSLLKLWELRNGITPKRKRDFRKKKPMKSRDHIASQSITRSRVASTSHNRSQNLSQPRVRMNFSPSDGISRRSLHPWISLAPSTRPSHSPQFFFFIR</sequence>
<protein>
    <recommendedName>
        <fullName evidence="3">RNase H type-1 domain-containing protein</fullName>
    </recommendedName>
</protein>
<dbReference type="SUPFAM" id="SSF56219">
    <property type="entry name" value="DNase I-like"/>
    <property type="match status" value="1"/>
</dbReference>
<feature type="domain" description="RNase H type-1" evidence="3">
    <location>
        <begin position="1536"/>
        <end position="1688"/>
    </location>
</feature>
<dbReference type="InterPro" id="IPR036691">
    <property type="entry name" value="Endo/exonu/phosph_ase_sf"/>
</dbReference>
<dbReference type="VEuPathDB" id="FungiDB:FUN_023557"/>
<dbReference type="InterPro" id="IPR012337">
    <property type="entry name" value="RNaseH-like_sf"/>
</dbReference>
<accession>A0A2N0R9K1</accession>
<dbReference type="GO" id="GO:0004523">
    <property type="term" value="F:RNA-DNA hybrid ribonuclease activity"/>
    <property type="evidence" value="ECO:0007669"/>
    <property type="project" value="InterPro"/>
</dbReference>
<dbReference type="Gene3D" id="3.30.420.10">
    <property type="entry name" value="Ribonuclease H-like superfamily/Ribonuclease H"/>
    <property type="match status" value="1"/>
</dbReference>
<organism evidence="4 5">
    <name type="scientific">Rhizophagus irregularis</name>
    <dbReference type="NCBI Taxonomy" id="588596"/>
    <lineage>
        <taxon>Eukaryota</taxon>
        <taxon>Fungi</taxon>
        <taxon>Fungi incertae sedis</taxon>
        <taxon>Mucoromycota</taxon>
        <taxon>Glomeromycotina</taxon>
        <taxon>Glomeromycetes</taxon>
        <taxon>Glomerales</taxon>
        <taxon>Glomeraceae</taxon>
        <taxon>Rhizophagus</taxon>
    </lineage>
</organism>
<feature type="compositionally biased region" description="Low complexity" evidence="2">
    <location>
        <begin position="79"/>
        <end position="91"/>
    </location>
</feature>
<feature type="region of interest" description="Disordered" evidence="2">
    <location>
        <begin position="450"/>
        <end position="485"/>
    </location>
</feature>
<name>A0A2N0R9K1_9GLOM</name>
<dbReference type="Proteomes" id="UP000232688">
    <property type="component" value="Unassembled WGS sequence"/>
</dbReference>
<dbReference type="VEuPathDB" id="FungiDB:RhiirFUN_023092"/>
<feature type="coiled-coil region" evidence="1">
    <location>
        <begin position="525"/>
        <end position="552"/>
    </location>
</feature>
<dbReference type="Pfam" id="PF00075">
    <property type="entry name" value="RNase_H"/>
    <property type="match status" value="1"/>
</dbReference>
<feature type="region of interest" description="Disordered" evidence="2">
    <location>
        <begin position="1949"/>
        <end position="1993"/>
    </location>
</feature>
<proteinExistence type="predicted"/>
<dbReference type="VEuPathDB" id="FungiDB:RhiirFUN_025435"/>
<feature type="compositionally biased region" description="Polar residues" evidence="2">
    <location>
        <begin position="1965"/>
        <end position="1987"/>
    </location>
</feature>
<dbReference type="Gene3D" id="3.60.10.10">
    <property type="entry name" value="Endonuclease/exonuclease/phosphatase"/>
    <property type="match status" value="1"/>
</dbReference>
<evidence type="ECO:0000256" key="1">
    <source>
        <dbReference type="SAM" id="Coils"/>
    </source>
</evidence>
<evidence type="ECO:0000313" key="5">
    <source>
        <dbReference type="Proteomes" id="UP000232688"/>
    </source>
</evidence>
<dbReference type="SUPFAM" id="SSF53098">
    <property type="entry name" value="Ribonuclease H-like"/>
    <property type="match status" value="1"/>
</dbReference>
<gene>
    <name evidence="4" type="ORF">RhiirA1_445174</name>
</gene>